<keyword evidence="2" id="KW-1185">Reference proteome</keyword>
<accession>A0A8J3DI25</accession>
<proteinExistence type="predicted"/>
<dbReference type="Proteomes" id="UP000641137">
    <property type="component" value="Unassembled WGS sequence"/>
</dbReference>
<reference evidence="1" key="2">
    <citation type="submission" date="2020-09" db="EMBL/GenBank/DDBJ databases">
        <authorList>
            <person name="Sun Q."/>
            <person name="Kim S."/>
        </authorList>
    </citation>
    <scope>NUCLEOTIDE SEQUENCE</scope>
    <source>
        <strain evidence="1">KCTC 42097</strain>
    </source>
</reference>
<reference evidence="1" key="1">
    <citation type="journal article" date="2014" name="Int. J. Syst. Evol. Microbiol.">
        <title>Complete genome sequence of Corynebacterium casei LMG S-19264T (=DSM 44701T), isolated from a smear-ripened cheese.</title>
        <authorList>
            <consortium name="US DOE Joint Genome Institute (JGI-PGF)"/>
            <person name="Walter F."/>
            <person name="Albersmeier A."/>
            <person name="Kalinowski J."/>
            <person name="Ruckert C."/>
        </authorList>
    </citation>
    <scope>NUCLEOTIDE SEQUENCE</scope>
    <source>
        <strain evidence="1">KCTC 42097</strain>
    </source>
</reference>
<sequence>MVFSCALAGITKDAARRADARRVRFIENSGKAIFSKIENDFPAEEIEFGAFQSIFAIEFSM</sequence>
<evidence type="ECO:0000313" key="1">
    <source>
        <dbReference type="EMBL" id="GHC73574.1"/>
    </source>
</evidence>
<organism evidence="1 2">
    <name type="scientific">Limoniibacter endophyticus</name>
    <dbReference type="NCBI Taxonomy" id="1565040"/>
    <lineage>
        <taxon>Bacteria</taxon>
        <taxon>Pseudomonadati</taxon>
        <taxon>Pseudomonadota</taxon>
        <taxon>Alphaproteobacteria</taxon>
        <taxon>Hyphomicrobiales</taxon>
        <taxon>Bartonellaceae</taxon>
        <taxon>Limoniibacter</taxon>
    </lineage>
</organism>
<protein>
    <submittedName>
        <fullName evidence="1">Uncharacterized protein</fullName>
    </submittedName>
</protein>
<gene>
    <name evidence="1" type="ORF">GCM10010136_21790</name>
</gene>
<evidence type="ECO:0000313" key="2">
    <source>
        <dbReference type="Proteomes" id="UP000641137"/>
    </source>
</evidence>
<dbReference type="AlphaFoldDB" id="A0A8J3DI25"/>
<comment type="caution">
    <text evidence="1">The sequence shown here is derived from an EMBL/GenBank/DDBJ whole genome shotgun (WGS) entry which is preliminary data.</text>
</comment>
<name>A0A8J3DI25_9HYPH</name>
<dbReference type="EMBL" id="BMZO01000007">
    <property type="protein sequence ID" value="GHC73574.1"/>
    <property type="molecule type" value="Genomic_DNA"/>
</dbReference>